<name>A0ACA9QSG2_9GLOM</name>
<keyword evidence="2" id="KW-1185">Reference proteome</keyword>
<protein>
    <submittedName>
        <fullName evidence="1">16254_t:CDS:1</fullName>
    </submittedName>
</protein>
<organism evidence="1 2">
    <name type="scientific">Dentiscutata heterogama</name>
    <dbReference type="NCBI Taxonomy" id="1316150"/>
    <lineage>
        <taxon>Eukaryota</taxon>
        <taxon>Fungi</taxon>
        <taxon>Fungi incertae sedis</taxon>
        <taxon>Mucoromycota</taxon>
        <taxon>Glomeromycotina</taxon>
        <taxon>Glomeromycetes</taxon>
        <taxon>Diversisporales</taxon>
        <taxon>Gigasporaceae</taxon>
        <taxon>Dentiscutata</taxon>
    </lineage>
</organism>
<proteinExistence type="predicted"/>
<evidence type="ECO:0000313" key="1">
    <source>
        <dbReference type="EMBL" id="CAG8764339.1"/>
    </source>
</evidence>
<reference evidence="1" key="1">
    <citation type="submission" date="2021-06" db="EMBL/GenBank/DDBJ databases">
        <authorList>
            <person name="Kallberg Y."/>
            <person name="Tangrot J."/>
            <person name="Rosling A."/>
        </authorList>
    </citation>
    <scope>NUCLEOTIDE SEQUENCE</scope>
    <source>
        <strain evidence="1">IL203A</strain>
    </source>
</reference>
<evidence type="ECO:0000313" key="2">
    <source>
        <dbReference type="Proteomes" id="UP000789702"/>
    </source>
</evidence>
<accession>A0ACA9QSG2</accession>
<comment type="caution">
    <text evidence="1">The sequence shown here is derived from an EMBL/GenBank/DDBJ whole genome shotgun (WGS) entry which is preliminary data.</text>
</comment>
<sequence length="76" mass="8286">NAHPFTQLLNNTLTPQQIQQLAVQLTQPQSSQPQFPVVRTGLPSHSKPGKKAKFAKVNTPNQSGQSGSEDGYSTWN</sequence>
<dbReference type="Proteomes" id="UP000789702">
    <property type="component" value="Unassembled WGS sequence"/>
</dbReference>
<feature type="non-terminal residue" evidence="1">
    <location>
        <position position="1"/>
    </location>
</feature>
<dbReference type="EMBL" id="CAJVPU010052995">
    <property type="protein sequence ID" value="CAG8764339.1"/>
    <property type="molecule type" value="Genomic_DNA"/>
</dbReference>
<gene>
    <name evidence="1" type="ORF">DHETER_LOCUS15473</name>
</gene>